<keyword evidence="3" id="KW-1185">Reference proteome</keyword>
<gene>
    <name evidence="2" type="ORF">FALBO_12701</name>
</gene>
<feature type="compositionally biased region" description="Polar residues" evidence="1">
    <location>
        <begin position="1"/>
        <end position="11"/>
    </location>
</feature>
<name>A0A8H4L3I5_9HYPO</name>
<accession>A0A8H4L3I5</accession>
<organism evidence="2 3">
    <name type="scientific">Fusarium albosuccineum</name>
    <dbReference type="NCBI Taxonomy" id="1237068"/>
    <lineage>
        <taxon>Eukaryota</taxon>
        <taxon>Fungi</taxon>
        <taxon>Dikarya</taxon>
        <taxon>Ascomycota</taxon>
        <taxon>Pezizomycotina</taxon>
        <taxon>Sordariomycetes</taxon>
        <taxon>Hypocreomycetidae</taxon>
        <taxon>Hypocreales</taxon>
        <taxon>Nectriaceae</taxon>
        <taxon>Fusarium</taxon>
        <taxon>Fusarium decemcellulare species complex</taxon>
    </lineage>
</organism>
<dbReference type="OrthoDB" id="440385at2759"/>
<feature type="region of interest" description="Disordered" evidence="1">
    <location>
        <begin position="1"/>
        <end position="23"/>
    </location>
</feature>
<comment type="caution">
    <text evidence="2">The sequence shown here is derived from an EMBL/GenBank/DDBJ whole genome shotgun (WGS) entry which is preliminary data.</text>
</comment>
<evidence type="ECO:0000313" key="3">
    <source>
        <dbReference type="Proteomes" id="UP000554235"/>
    </source>
</evidence>
<protein>
    <submittedName>
        <fullName evidence="2">Golgi membrane</fullName>
    </submittedName>
</protein>
<sequence length="76" mass="7492">MSNYYSSQQPQYPGGGPSAAQNLQFFPSQYAPASVSGSATPQPGGYGYGNQAGYGAGAAQGFSGAGFGGQGVSGRM</sequence>
<evidence type="ECO:0000313" key="2">
    <source>
        <dbReference type="EMBL" id="KAF4460513.1"/>
    </source>
</evidence>
<dbReference type="AlphaFoldDB" id="A0A8H4L3I5"/>
<dbReference type="Proteomes" id="UP000554235">
    <property type="component" value="Unassembled WGS sequence"/>
</dbReference>
<feature type="region of interest" description="Disordered" evidence="1">
    <location>
        <begin position="31"/>
        <end position="50"/>
    </location>
</feature>
<evidence type="ECO:0000256" key="1">
    <source>
        <dbReference type="SAM" id="MobiDB-lite"/>
    </source>
</evidence>
<dbReference type="EMBL" id="JAADYS010001924">
    <property type="protein sequence ID" value="KAF4460513.1"/>
    <property type="molecule type" value="Genomic_DNA"/>
</dbReference>
<feature type="non-terminal residue" evidence="2">
    <location>
        <position position="76"/>
    </location>
</feature>
<reference evidence="2 3" key="1">
    <citation type="submission" date="2020-01" db="EMBL/GenBank/DDBJ databases">
        <title>Identification and distribution of gene clusters putatively required for synthesis of sphingolipid metabolism inhibitors in phylogenetically diverse species of the filamentous fungus Fusarium.</title>
        <authorList>
            <person name="Kim H.-S."/>
            <person name="Busman M."/>
            <person name="Brown D.W."/>
            <person name="Divon H."/>
            <person name="Uhlig S."/>
            <person name="Proctor R.H."/>
        </authorList>
    </citation>
    <scope>NUCLEOTIDE SEQUENCE [LARGE SCALE GENOMIC DNA]</scope>
    <source>
        <strain evidence="2 3">NRRL 20459</strain>
    </source>
</reference>
<proteinExistence type="predicted"/>